<keyword evidence="3" id="KW-1185">Reference proteome</keyword>
<dbReference type="AlphaFoldDB" id="I3ZJK5"/>
<dbReference type="InterPro" id="IPR009061">
    <property type="entry name" value="DNA-bd_dom_put_sf"/>
</dbReference>
<protein>
    <recommendedName>
        <fullName evidence="1">Helix-turn-helix domain-containing protein</fullName>
    </recommendedName>
</protein>
<sequence length="80" mass="9034">MDVKTEKSHSKTLSTLQLVTETEAARLLATPPGTLRYWRHQGKGPNFVRLGGRVKYDLVEVIDYVDRHRHGFSARAAKGD</sequence>
<dbReference type="HOGENOM" id="CLU_2588540_0_0_0"/>
<dbReference type="OrthoDB" id="769412at2"/>
<dbReference type="KEGG" id="trs:Terro_3203"/>
<dbReference type="SUPFAM" id="SSF46955">
    <property type="entry name" value="Putative DNA-binding domain"/>
    <property type="match status" value="1"/>
</dbReference>
<dbReference type="EMBL" id="CP003379">
    <property type="protein sequence ID" value="AFL89423.1"/>
    <property type="molecule type" value="Genomic_DNA"/>
</dbReference>
<dbReference type="eggNOG" id="ENOG502ZVNW">
    <property type="taxonomic scope" value="Bacteria"/>
</dbReference>
<dbReference type="InterPro" id="IPR041657">
    <property type="entry name" value="HTH_17"/>
</dbReference>
<organism evidence="2 3">
    <name type="scientific">Terriglobus roseus (strain DSM 18391 / NRRL B-41598 / KBS 63)</name>
    <dbReference type="NCBI Taxonomy" id="926566"/>
    <lineage>
        <taxon>Bacteria</taxon>
        <taxon>Pseudomonadati</taxon>
        <taxon>Acidobacteriota</taxon>
        <taxon>Terriglobia</taxon>
        <taxon>Terriglobales</taxon>
        <taxon>Acidobacteriaceae</taxon>
        <taxon>Terriglobus</taxon>
    </lineage>
</organism>
<proteinExistence type="predicted"/>
<accession>I3ZJK5</accession>
<name>I3ZJK5_TERRK</name>
<dbReference type="RefSeq" id="WP_014786684.1">
    <property type="nucleotide sequence ID" value="NC_018014.1"/>
</dbReference>
<evidence type="ECO:0000259" key="1">
    <source>
        <dbReference type="Pfam" id="PF12728"/>
    </source>
</evidence>
<feature type="domain" description="Helix-turn-helix" evidence="1">
    <location>
        <begin position="19"/>
        <end position="68"/>
    </location>
</feature>
<dbReference type="Proteomes" id="UP000006056">
    <property type="component" value="Chromosome"/>
</dbReference>
<reference evidence="2 3" key="1">
    <citation type="submission" date="2012-06" db="EMBL/GenBank/DDBJ databases">
        <title>Complete genome of Terriglobus roseus DSM 18391.</title>
        <authorList>
            <consortium name="US DOE Joint Genome Institute (JGI-PGF)"/>
            <person name="Lucas S."/>
            <person name="Copeland A."/>
            <person name="Lapidus A."/>
            <person name="Glavina del Rio T."/>
            <person name="Dalin E."/>
            <person name="Tice H."/>
            <person name="Bruce D."/>
            <person name="Goodwin L."/>
            <person name="Pitluck S."/>
            <person name="Peters L."/>
            <person name="Mikhailova N."/>
            <person name="Munk A.C.C."/>
            <person name="Kyrpides N."/>
            <person name="Mavromatis K."/>
            <person name="Ivanova N."/>
            <person name="Brettin T."/>
            <person name="Detter J.C."/>
            <person name="Han C."/>
            <person name="Larimer F."/>
            <person name="Land M."/>
            <person name="Hauser L."/>
            <person name="Markowitz V."/>
            <person name="Cheng J.-F."/>
            <person name="Hugenholtz P."/>
            <person name="Woyke T."/>
            <person name="Wu D."/>
            <person name="Brambilla E."/>
            <person name="Klenk H.-P."/>
            <person name="Eisen J.A."/>
        </authorList>
    </citation>
    <scope>NUCLEOTIDE SEQUENCE [LARGE SCALE GENOMIC DNA]</scope>
    <source>
        <strain evidence="3">DSM 18391 / NRRL B-41598 / KBS 63</strain>
    </source>
</reference>
<dbReference type="Pfam" id="PF12728">
    <property type="entry name" value="HTH_17"/>
    <property type="match status" value="1"/>
</dbReference>
<evidence type="ECO:0000313" key="3">
    <source>
        <dbReference type="Proteomes" id="UP000006056"/>
    </source>
</evidence>
<evidence type="ECO:0000313" key="2">
    <source>
        <dbReference type="EMBL" id="AFL89423.1"/>
    </source>
</evidence>
<gene>
    <name evidence="2" type="ordered locus">Terro_3203</name>
</gene>